<keyword evidence="4" id="KW-1185">Reference proteome</keyword>
<dbReference type="FunFam" id="2.120.10.80:FF:000007">
    <property type="entry name" value="F-box/kelch-repeat protein SKIP11"/>
    <property type="match status" value="1"/>
</dbReference>
<dbReference type="EnsemblPlants" id="Kaladp0024s0700.1.v1.1">
    <property type="protein sequence ID" value="Kaladp0024s0700.1.v1.1.CDS.1"/>
    <property type="gene ID" value="Kaladp0024s0700.v1.1"/>
</dbReference>
<dbReference type="AlphaFoldDB" id="A0A7N0T769"/>
<dbReference type="PANTHER" id="PTHR46122:SF5">
    <property type="entry name" value="F-BOX DOMAIN-CONTAINING PROTEIN"/>
    <property type="match status" value="1"/>
</dbReference>
<evidence type="ECO:0000313" key="3">
    <source>
        <dbReference type="EnsemblPlants" id="Kaladp0024s0700.2.v1.1.CDS.1"/>
    </source>
</evidence>
<keyword evidence="2" id="KW-0677">Repeat</keyword>
<dbReference type="Gramene" id="Kaladp0024s0700.1.v1.1">
    <property type="protein sequence ID" value="Kaladp0024s0700.1.v1.1.CDS.1"/>
    <property type="gene ID" value="Kaladp0024s0700.v1.1"/>
</dbReference>
<evidence type="ECO:0000313" key="4">
    <source>
        <dbReference type="Proteomes" id="UP000594263"/>
    </source>
</evidence>
<evidence type="ECO:0000256" key="1">
    <source>
        <dbReference type="ARBA" id="ARBA00022441"/>
    </source>
</evidence>
<proteinExistence type="predicted"/>
<dbReference type="OMA" id="NFACVAG"/>
<dbReference type="InterPro" id="IPR052439">
    <property type="entry name" value="F-box/Kelch-repeat"/>
</dbReference>
<dbReference type="Gene3D" id="2.120.10.80">
    <property type="entry name" value="Kelch-type beta propeller"/>
    <property type="match status" value="1"/>
</dbReference>
<name>A0A7N0T769_KALFE</name>
<dbReference type="GO" id="GO:0005634">
    <property type="term" value="C:nucleus"/>
    <property type="evidence" value="ECO:0007669"/>
    <property type="project" value="UniProtKB-ARBA"/>
</dbReference>
<dbReference type="Pfam" id="PF01344">
    <property type="entry name" value="Kelch_1"/>
    <property type="match status" value="2"/>
</dbReference>
<dbReference type="Gramene" id="Kaladp0024s0700.2.v1.1">
    <property type="protein sequence ID" value="Kaladp0024s0700.2.v1.1.CDS.1"/>
    <property type="gene ID" value="Kaladp0024s0700.v1.1"/>
</dbReference>
<dbReference type="PANTHER" id="PTHR46122">
    <property type="entry name" value="GALACTOSE OXIDASE/KELCH REPEAT PROTEIN-RELATED"/>
    <property type="match status" value="1"/>
</dbReference>
<evidence type="ECO:0008006" key="5">
    <source>
        <dbReference type="Google" id="ProtNLM"/>
    </source>
</evidence>
<reference evidence="3" key="1">
    <citation type="submission" date="2021-01" db="UniProtKB">
        <authorList>
            <consortium name="EnsemblPlants"/>
        </authorList>
    </citation>
    <scope>IDENTIFICATION</scope>
</reference>
<protein>
    <recommendedName>
        <fullName evidence="5">Kelch repeat-containing F-box family protein</fullName>
    </recommendedName>
</protein>
<dbReference type="EnsemblPlants" id="Kaladp0024s0700.2.v1.1">
    <property type="protein sequence ID" value="Kaladp0024s0700.2.v1.1.CDS.1"/>
    <property type="gene ID" value="Kaladp0024s0700.v1.1"/>
</dbReference>
<dbReference type="Proteomes" id="UP000594263">
    <property type="component" value="Unplaced"/>
</dbReference>
<evidence type="ECO:0000256" key="2">
    <source>
        <dbReference type="ARBA" id="ARBA00022737"/>
    </source>
</evidence>
<dbReference type="GO" id="GO:0005829">
    <property type="term" value="C:cytosol"/>
    <property type="evidence" value="ECO:0007669"/>
    <property type="project" value="TreeGrafter"/>
</dbReference>
<organism evidence="3 4">
    <name type="scientific">Kalanchoe fedtschenkoi</name>
    <name type="common">Lavender scallops</name>
    <name type="synonym">South American air plant</name>
    <dbReference type="NCBI Taxonomy" id="63787"/>
    <lineage>
        <taxon>Eukaryota</taxon>
        <taxon>Viridiplantae</taxon>
        <taxon>Streptophyta</taxon>
        <taxon>Embryophyta</taxon>
        <taxon>Tracheophyta</taxon>
        <taxon>Spermatophyta</taxon>
        <taxon>Magnoliopsida</taxon>
        <taxon>eudicotyledons</taxon>
        <taxon>Gunneridae</taxon>
        <taxon>Pentapetalae</taxon>
        <taxon>Saxifragales</taxon>
        <taxon>Crassulaceae</taxon>
        <taxon>Kalanchoe</taxon>
    </lineage>
</organism>
<dbReference type="InterPro" id="IPR006652">
    <property type="entry name" value="Kelch_1"/>
</dbReference>
<keyword evidence="1" id="KW-0880">Kelch repeat</keyword>
<dbReference type="SMART" id="SM00612">
    <property type="entry name" value="Kelch"/>
    <property type="match status" value="2"/>
</dbReference>
<sequence>MPLDMVRDSTMENRRWREGQDVAGGVCCNSLWLSSRLCSPKKVKLAAPSGSMNLDDKDDERLPGVAVEVEPQDADYAGISLSDELENLISARVPRSESWKFFFINRRFLSLMKSGELYQLRRDIGFREPSVFVLASGDSSWVEFDRCFNSCRKLPAPPTDIAFTIGDKETFCAGNHLLVLGKEFGGKELSFVIWRYDLATNGWFRGPDMEKPRCLFASASCGDFAYVAGGIGSDHEVLNSAEKYDPENKMWESLPGMKRRRKFSSGIFMDEKFFVVGGRDENNNELTCGEAFDEARRTWELIPDMVKEVPVLSSQSPPLIAVVNNELYSLEAASNELKAYVKATNAWKSLGPVPVRADFNRGWGVAFRSLGNELLVIGASSAVPFAGHGMSIYSCCPDPNAPAGDLRWKALDSGRSQRSSHFIRNCAVMLT</sequence>
<accession>A0A7N0T769</accession>
<dbReference type="InterPro" id="IPR015915">
    <property type="entry name" value="Kelch-typ_b-propeller"/>
</dbReference>
<dbReference type="SUPFAM" id="SSF117281">
    <property type="entry name" value="Kelch motif"/>
    <property type="match status" value="1"/>
</dbReference>